<feature type="transmembrane region" description="Helical" evidence="9">
    <location>
        <begin position="413"/>
        <end position="435"/>
    </location>
</feature>
<dbReference type="Pfam" id="PF00069">
    <property type="entry name" value="Pkinase"/>
    <property type="match status" value="1"/>
</dbReference>
<dbReference type="InterPro" id="IPR017441">
    <property type="entry name" value="Protein_kinase_ATP_BS"/>
</dbReference>
<evidence type="ECO:0000256" key="8">
    <source>
        <dbReference type="SAM" id="MobiDB-lite"/>
    </source>
</evidence>
<keyword evidence="5 11" id="KW-0418">Kinase</keyword>
<dbReference type="EMBL" id="JBIAXI010000020">
    <property type="protein sequence ID" value="MFF4776892.1"/>
    <property type="molecule type" value="Genomic_DNA"/>
</dbReference>
<dbReference type="Gene3D" id="3.30.200.20">
    <property type="entry name" value="Phosphorylase Kinase, domain 1"/>
    <property type="match status" value="1"/>
</dbReference>
<gene>
    <name evidence="11" type="ORF">ACFY05_28915</name>
</gene>
<dbReference type="PANTHER" id="PTHR43289:SF6">
    <property type="entry name" value="SERINE_THREONINE-PROTEIN KINASE NEKL-3"/>
    <property type="match status" value="1"/>
</dbReference>
<dbReference type="SMART" id="SM00220">
    <property type="entry name" value="S_TKc"/>
    <property type="match status" value="1"/>
</dbReference>
<dbReference type="PANTHER" id="PTHR43289">
    <property type="entry name" value="MITOGEN-ACTIVATED PROTEIN KINASE KINASE KINASE 20-RELATED"/>
    <property type="match status" value="1"/>
</dbReference>
<dbReference type="InterPro" id="IPR008271">
    <property type="entry name" value="Ser/Thr_kinase_AS"/>
</dbReference>
<evidence type="ECO:0000256" key="1">
    <source>
        <dbReference type="ARBA" id="ARBA00012513"/>
    </source>
</evidence>
<evidence type="ECO:0000256" key="3">
    <source>
        <dbReference type="ARBA" id="ARBA00022679"/>
    </source>
</evidence>
<feature type="binding site" evidence="7">
    <location>
        <position position="42"/>
    </location>
    <ligand>
        <name>ATP</name>
        <dbReference type="ChEBI" id="CHEBI:30616"/>
    </ligand>
</feature>
<proteinExistence type="predicted"/>
<dbReference type="InterPro" id="IPR011009">
    <property type="entry name" value="Kinase-like_dom_sf"/>
</dbReference>
<feature type="region of interest" description="Disordered" evidence="8">
    <location>
        <begin position="386"/>
        <end position="405"/>
    </location>
</feature>
<keyword evidence="9" id="KW-0472">Membrane</keyword>
<dbReference type="PROSITE" id="PS00107">
    <property type="entry name" value="PROTEIN_KINASE_ATP"/>
    <property type="match status" value="1"/>
</dbReference>
<evidence type="ECO:0000256" key="6">
    <source>
        <dbReference type="ARBA" id="ARBA00022840"/>
    </source>
</evidence>
<evidence type="ECO:0000256" key="5">
    <source>
        <dbReference type="ARBA" id="ARBA00022777"/>
    </source>
</evidence>
<evidence type="ECO:0000256" key="9">
    <source>
        <dbReference type="SAM" id="Phobius"/>
    </source>
</evidence>
<sequence>MPESSGGRLASRYLLRRQLGSGGMGTVWLGWDEMLEREVAIKELRLPDGLDEAERAHIVERAVREARAAARVRHPGIVSLHDVLVEDGRPWIIMELLRGRTLADEVKERGPLSPERAARVGAEVLDALREAHAHGVQHRDVKPANVFLNEDGRTMLTDFGIARLEGQVTLTAADATIGSPGFISPERLDGATGGPASDLWSLGSTLYFATEGAPAYGGDPVERIRATLASTTPPPPRRAGALGPLLMWMMDRNPAARPDTATAHRLLGDVAAGRSPELPPMPASPTPIPPASFGPYNEPISSAPVAPGPGYPGPQSGQGGAPGHPVWQGAGGPGHPVGVADRSAPYDVARQPGPYNVAQQPGLYDPRAAAPGMPNAAADLAFQGAHGPRTGPTHPAVPNTPGTAGPTATRRRVLLVSAVVALVAVVAAVVAFVVLPDDGARKAPSFTRPVDFCTLLTSEQVHEIVRTAPAPKGSVAEAGCEWSVRGEGVSLIPKKDSDTPDPWAMTEESSGLLFESLAKKYAKGRKGDWTWKEIGQTRPIAFVQTTPRAVEGVGDEALAYEFTTSQGHAFTGVVLFRLGDLVVEAGYSTLSTTPTDDDIRSAALSAARMADAALRAKG</sequence>
<dbReference type="Gene3D" id="1.10.510.10">
    <property type="entry name" value="Transferase(Phosphotransferase) domain 1"/>
    <property type="match status" value="1"/>
</dbReference>
<name>A0ABW6VC54_MICFU</name>
<evidence type="ECO:0000313" key="11">
    <source>
        <dbReference type="EMBL" id="MFF4776892.1"/>
    </source>
</evidence>
<keyword evidence="2" id="KW-0723">Serine/threonine-protein kinase</keyword>
<dbReference type="InterPro" id="IPR000719">
    <property type="entry name" value="Prot_kinase_dom"/>
</dbReference>
<reference evidence="11 12" key="1">
    <citation type="submission" date="2024-10" db="EMBL/GenBank/DDBJ databases">
        <title>The Natural Products Discovery Center: Release of the First 8490 Sequenced Strains for Exploring Actinobacteria Biosynthetic Diversity.</title>
        <authorList>
            <person name="Kalkreuter E."/>
            <person name="Kautsar S.A."/>
            <person name="Yang D."/>
            <person name="Bader C.D."/>
            <person name="Teijaro C.N."/>
            <person name="Fluegel L."/>
            <person name="Davis C.M."/>
            <person name="Simpson J.R."/>
            <person name="Lauterbach L."/>
            <person name="Steele A.D."/>
            <person name="Gui C."/>
            <person name="Meng S."/>
            <person name="Li G."/>
            <person name="Viehrig K."/>
            <person name="Ye F."/>
            <person name="Su P."/>
            <person name="Kiefer A.F."/>
            <person name="Nichols A."/>
            <person name="Cepeda A.J."/>
            <person name="Yan W."/>
            <person name="Fan B."/>
            <person name="Jiang Y."/>
            <person name="Adhikari A."/>
            <person name="Zheng C.-J."/>
            <person name="Schuster L."/>
            <person name="Cowan T.M."/>
            <person name="Smanski M.J."/>
            <person name="Chevrette M.G."/>
            <person name="De Carvalho L.P.S."/>
            <person name="Shen B."/>
        </authorList>
    </citation>
    <scope>NUCLEOTIDE SEQUENCE [LARGE SCALE GENOMIC DNA]</scope>
    <source>
        <strain evidence="11 12">NPDC001281</strain>
    </source>
</reference>
<feature type="compositionally biased region" description="Low complexity" evidence="8">
    <location>
        <begin position="396"/>
        <end position="405"/>
    </location>
</feature>
<evidence type="ECO:0000256" key="2">
    <source>
        <dbReference type="ARBA" id="ARBA00022527"/>
    </source>
</evidence>
<dbReference type="CDD" id="cd14014">
    <property type="entry name" value="STKc_PknB_like"/>
    <property type="match status" value="1"/>
</dbReference>
<keyword evidence="9" id="KW-0812">Transmembrane</keyword>
<keyword evidence="12" id="KW-1185">Reference proteome</keyword>
<keyword evidence="6 7" id="KW-0067">ATP-binding</keyword>
<dbReference type="EC" id="2.7.11.1" evidence="1"/>
<dbReference type="PROSITE" id="PS50011">
    <property type="entry name" value="PROTEIN_KINASE_DOM"/>
    <property type="match status" value="1"/>
</dbReference>
<feature type="domain" description="Protein kinase" evidence="10">
    <location>
        <begin position="13"/>
        <end position="267"/>
    </location>
</feature>
<accession>A0ABW6VC54</accession>
<dbReference type="SUPFAM" id="SSF56112">
    <property type="entry name" value="Protein kinase-like (PK-like)"/>
    <property type="match status" value="1"/>
</dbReference>
<dbReference type="RefSeq" id="WP_387345312.1">
    <property type="nucleotide sequence ID" value="NZ_JBIAXI010000020.1"/>
</dbReference>
<dbReference type="GO" id="GO:0016301">
    <property type="term" value="F:kinase activity"/>
    <property type="evidence" value="ECO:0007669"/>
    <property type="project" value="UniProtKB-KW"/>
</dbReference>
<evidence type="ECO:0000256" key="7">
    <source>
        <dbReference type="PROSITE-ProRule" id="PRU10141"/>
    </source>
</evidence>
<evidence type="ECO:0000256" key="4">
    <source>
        <dbReference type="ARBA" id="ARBA00022741"/>
    </source>
</evidence>
<keyword evidence="3" id="KW-0808">Transferase</keyword>
<evidence type="ECO:0000313" key="12">
    <source>
        <dbReference type="Proteomes" id="UP001602119"/>
    </source>
</evidence>
<organism evidence="11 12">
    <name type="scientific">Microtetraspora fusca</name>
    <dbReference type="NCBI Taxonomy" id="1997"/>
    <lineage>
        <taxon>Bacteria</taxon>
        <taxon>Bacillati</taxon>
        <taxon>Actinomycetota</taxon>
        <taxon>Actinomycetes</taxon>
        <taxon>Streptosporangiales</taxon>
        <taxon>Streptosporangiaceae</taxon>
        <taxon>Microtetraspora</taxon>
    </lineage>
</organism>
<evidence type="ECO:0000259" key="10">
    <source>
        <dbReference type="PROSITE" id="PS50011"/>
    </source>
</evidence>
<dbReference type="PROSITE" id="PS00108">
    <property type="entry name" value="PROTEIN_KINASE_ST"/>
    <property type="match status" value="1"/>
</dbReference>
<comment type="caution">
    <text evidence="11">The sequence shown here is derived from an EMBL/GenBank/DDBJ whole genome shotgun (WGS) entry which is preliminary data.</text>
</comment>
<keyword evidence="4 7" id="KW-0547">Nucleotide-binding</keyword>
<protein>
    <recommendedName>
        <fullName evidence="1">non-specific serine/threonine protein kinase</fullName>
        <ecNumber evidence="1">2.7.11.1</ecNumber>
    </recommendedName>
</protein>
<feature type="region of interest" description="Disordered" evidence="8">
    <location>
        <begin position="292"/>
        <end position="346"/>
    </location>
</feature>
<dbReference type="Proteomes" id="UP001602119">
    <property type="component" value="Unassembled WGS sequence"/>
</dbReference>
<keyword evidence="9" id="KW-1133">Transmembrane helix</keyword>